<accession>A0A2A4WV89</accession>
<dbReference type="AlphaFoldDB" id="A0A2A4WV89"/>
<organism evidence="2 3">
    <name type="scientific">SAR86 cluster bacterium</name>
    <dbReference type="NCBI Taxonomy" id="2030880"/>
    <lineage>
        <taxon>Bacteria</taxon>
        <taxon>Pseudomonadati</taxon>
        <taxon>Pseudomonadota</taxon>
        <taxon>Gammaproteobacteria</taxon>
        <taxon>SAR86 cluster</taxon>
    </lineage>
</organism>
<sequence length="146" mass="16566">MSAIDNSSTNERLHYCPRCRKPLRRIQGKMGPFWGCSGFPDCRTSLNDVDGKPSIDVDEHYRCPLCTRQLVKADKEKGDYWFCSGYSKGCKVTLADHDGVPEAAYQCQKCHHLLVKRSGKNGVFWGCSDYPNCTASYNDDNNRPKF</sequence>
<dbReference type="GO" id="GO:0003916">
    <property type="term" value="F:DNA topoisomerase activity"/>
    <property type="evidence" value="ECO:0007669"/>
    <property type="project" value="InterPro"/>
</dbReference>
<evidence type="ECO:0000259" key="1">
    <source>
        <dbReference type="Pfam" id="PF01396"/>
    </source>
</evidence>
<feature type="domain" description="DNA topoisomerase type IA zn finger" evidence="1">
    <location>
        <begin position="15"/>
        <end position="47"/>
    </location>
</feature>
<name>A0A2A4WV89_9GAMM</name>
<dbReference type="GO" id="GO:0005694">
    <property type="term" value="C:chromosome"/>
    <property type="evidence" value="ECO:0007669"/>
    <property type="project" value="InterPro"/>
</dbReference>
<feature type="domain" description="DNA topoisomerase type IA zn finger" evidence="1">
    <location>
        <begin position="106"/>
        <end position="142"/>
    </location>
</feature>
<dbReference type="Gene3D" id="3.30.65.10">
    <property type="entry name" value="Bacterial Topoisomerase I, domain 1"/>
    <property type="match status" value="2"/>
</dbReference>
<gene>
    <name evidence="2" type="ORF">COB20_15265</name>
</gene>
<dbReference type="SUPFAM" id="SSF57783">
    <property type="entry name" value="Zinc beta-ribbon"/>
    <property type="match status" value="2"/>
</dbReference>
<protein>
    <submittedName>
        <fullName evidence="2">DNA topoisomerase I</fullName>
    </submittedName>
</protein>
<dbReference type="EMBL" id="NVUL01000104">
    <property type="protein sequence ID" value="PCI74348.1"/>
    <property type="molecule type" value="Genomic_DNA"/>
</dbReference>
<evidence type="ECO:0000313" key="3">
    <source>
        <dbReference type="Proteomes" id="UP000218767"/>
    </source>
</evidence>
<dbReference type="Pfam" id="PF01396">
    <property type="entry name" value="Zn_ribbon_Top1"/>
    <property type="match status" value="3"/>
</dbReference>
<reference evidence="3" key="1">
    <citation type="submission" date="2017-08" db="EMBL/GenBank/DDBJ databases">
        <title>A dynamic microbial community with high functional redundancy inhabits the cold, oxic subseafloor aquifer.</title>
        <authorList>
            <person name="Tully B.J."/>
            <person name="Wheat C.G."/>
            <person name="Glazer B.T."/>
            <person name="Huber J.A."/>
        </authorList>
    </citation>
    <scope>NUCLEOTIDE SEQUENCE [LARGE SCALE GENOMIC DNA]</scope>
</reference>
<dbReference type="InterPro" id="IPR013498">
    <property type="entry name" value="Topo_IA_Znf"/>
</dbReference>
<proteinExistence type="predicted"/>
<keyword evidence="2" id="KW-0413">Isomerase</keyword>
<evidence type="ECO:0000313" key="2">
    <source>
        <dbReference type="EMBL" id="PCI74348.1"/>
    </source>
</evidence>
<dbReference type="GO" id="GO:0003677">
    <property type="term" value="F:DNA binding"/>
    <property type="evidence" value="ECO:0007669"/>
    <property type="project" value="InterPro"/>
</dbReference>
<dbReference type="GO" id="GO:0006265">
    <property type="term" value="P:DNA topological change"/>
    <property type="evidence" value="ECO:0007669"/>
    <property type="project" value="InterPro"/>
</dbReference>
<comment type="caution">
    <text evidence="2">The sequence shown here is derived from an EMBL/GenBank/DDBJ whole genome shotgun (WGS) entry which is preliminary data.</text>
</comment>
<dbReference type="Proteomes" id="UP000218767">
    <property type="component" value="Unassembled WGS sequence"/>
</dbReference>
<feature type="domain" description="DNA topoisomerase type IA zn finger" evidence="1">
    <location>
        <begin position="62"/>
        <end position="93"/>
    </location>
</feature>